<sequence length="364" mass="40118">MNRFFRLIPLLCLILVAPVFAEEAEEADGIPQMSAAEREAMGILTQRVETQLMAEVVTAPGEVRLNRYRSAEVGPRITAQIIHRHARMGQIIQKGQKLVTLSSVEMAEAQGELLISDREWRRVKDLGRKVVSEKRYVSAQVTRQQAYAKVLAFGMTESQVTALLKQGDVSHARGIFDLLSPQAGTVISDDFVTGRVVPPGTVLMEISDESRLWVEAKLSPEVAVKIKLMNPARVSSDQKNWLSGKVVQIHRRIDETTRTLAIRIEVDSQDQSLRPGQFVRSLIQVSAGEAVLAVPKEALVLLSGADAVFKVEGDEIQIAPVERGETHGNWTEIKAGLRIGNEIVTQGAYVLKSLLLKSQIGDSD</sequence>
<dbReference type="GO" id="GO:0016020">
    <property type="term" value="C:membrane"/>
    <property type="evidence" value="ECO:0007669"/>
    <property type="project" value="InterPro"/>
</dbReference>
<dbReference type="Gene3D" id="2.40.30.170">
    <property type="match status" value="1"/>
</dbReference>
<dbReference type="InterPro" id="IPR006143">
    <property type="entry name" value="RND_pump_MFP"/>
</dbReference>
<dbReference type="GO" id="GO:0015679">
    <property type="term" value="P:plasma membrane copper ion transport"/>
    <property type="evidence" value="ECO:0007669"/>
    <property type="project" value="TreeGrafter"/>
</dbReference>
<dbReference type="GO" id="GO:0030313">
    <property type="term" value="C:cell envelope"/>
    <property type="evidence" value="ECO:0007669"/>
    <property type="project" value="TreeGrafter"/>
</dbReference>
<evidence type="ECO:0000256" key="1">
    <source>
        <dbReference type="ARBA" id="ARBA00022448"/>
    </source>
</evidence>
<dbReference type="PANTHER" id="PTHR30097">
    <property type="entry name" value="CATION EFFLUX SYSTEM PROTEIN CUSB"/>
    <property type="match status" value="1"/>
</dbReference>
<dbReference type="GO" id="GO:0060003">
    <property type="term" value="P:copper ion export"/>
    <property type="evidence" value="ECO:0007669"/>
    <property type="project" value="TreeGrafter"/>
</dbReference>
<feature type="domain" description="CzcB-like barrel-sandwich hybrid" evidence="3">
    <location>
        <begin position="70"/>
        <end position="208"/>
    </location>
</feature>
<dbReference type="Pfam" id="PF25954">
    <property type="entry name" value="Beta-barrel_RND_2"/>
    <property type="match status" value="1"/>
</dbReference>
<dbReference type="Gene3D" id="2.40.50.100">
    <property type="match status" value="1"/>
</dbReference>
<reference evidence="5" key="1">
    <citation type="submission" date="2018-06" db="EMBL/GenBank/DDBJ databases">
        <authorList>
            <person name="Zhirakovskaya E."/>
        </authorList>
    </citation>
    <scope>NUCLEOTIDE SEQUENCE</scope>
</reference>
<dbReference type="InterPro" id="IPR051909">
    <property type="entry name" value="MFP_Cation_Efflux"/>
</dbReference>
<dbReference type="EMBL" id="UOGF01000073">
    <property type="protein sequence ID" value="VAX31286.1"/>
    <property type="molecule type" value="Genomic_DNA"/>
</dbReference>
<dbReference type="GO" id="GO:0022857">
    <property type="term" value="F:transmembrane transporter activity"/>
    <property type="evidence" value="ECO:0007669"/>
    <property type="project" value="InterPro"/>
</dbReference>
<dbReference type="SUPFAM" id="SSF111369">
    <property type="entry name" value="HlyD-like secretion proteins"/>
    <property type="match status" value="1"/>
</dbReference>
<dbReference type="Gene3D" id="1.10.287.470">
    <property type="entry name" value="Helix hairpin bin"/>
    <property type="match status" value="1"/>
</dbReference>
<feature type="domain" description="CzcB-like C-terminal circularly permuted SH3-like" evidence="4">
    <location>
        <begin position="292"/>
        <end position="352"/>
    </location>
</feature>
<evidence type="ECO:0000259" key="3">
    <source>
        <dbReference type="Pfam" id="PF25973"/>
    </source>
</evidence>
<dbReference type="InterPro" id="IPR058647">
    <property type="entry name" value="BSH_CzcB-like"/>
</dbReference>
<dbReference type="Pfam" id="PF25975">
    <property type="entry name" value="CzcB_C"/>
    <property type="match status" value="1"/>
</dbReference>
<evidence type="ECO:0000259" key="4">
    <source>
        <dbReference type="Pfam" id="PF25975"/>
    </source>
</evidence>
<gene>
    <name evidence="5" type="ORF">MNBD_NITROSPIRAE01-447</name>
</gene>
<organism evidence="5">
    <name type="scientific">hydrothermal vent metagenome</name>
    <dbReference type="NCBI Taxonomy" id="652676"/>
    <lineage>
        <taxon>unclassified sequences</taxon>
        <taxon>metagenomes</taxon>
        <taxon>ecological metagenomes</taxon>
    </lineage>
</organism>
<accession>A0A3B1CL60</accession>
<dbReference type="InterPro" id="IPR058792">
    <property type="entry name" value="Beta-barrel_RND_2"/>
</dbReference>
<keyword evidence="1" id="KW-0813">Transport</keyword>
<dbReference type="Pfam" id="PF25973">
    <property type="entry name" value="BSH_CzcB"/>
    <property type="match status" value="1"/>
</dbReference>
<dbReference type="InterPro" id="IPR058649">
    <property type="entry name" value="CzcB_C"/>
</dbReference>
<feature type="domain" description="CusB-like beta-barrel" evidence="2">
    <location>
        <begin position="212"/>
        <end position="280"/>
    </location>
</feature>
<evidence type="ECO:0000313" key="5">
    <source>
        <dbReference type="EMBL" id="VAX31286.1"/>
    </source>
</evidence>
<dbReference type="NCBIfam" id="TIGR01730">
    <property type="entry name" value="RND_mfp"/>
    <property type="match status" value="1"/>
</dbReference>
<dbReference type="PANTHER" id="PTHR30097:SF4">
    <property type="entry name" value="SLR6042 PROTEIN"/>
    <property type="match status" value="1"/>
</dbReference>
<dbReference type="Gene3D" id="2.40.420.20">
    <property type="match status" value="1"/>
</dbReference>
<evidence type="ECO:0000259" key="2">
    <source>
        <dbReference type="Pfam" id="PF25954"/>
    </source>
</evidence>
<protein>
    <submittedName>
        <fullName evidence="5">Probable Co/Zn/Cd efflux system membrane fusion protein</fullName>
    </submittedName>
</protein>
<proteinExistence type="predicted"/>
<dbReference type="AlphaFoldDB" id="A0A3B1CL60"/>
<name>A0A3B1CL60_9ZZZZ</name>